<proteinExistence type="predicted"/>
<accession>A0ABS6QZE2</accession>
<name>A0ABS6QZE2_9PSED</name>
<dbReference type="RefSeq" id="WP_217873518.1">
    <property type="nucleotide sequence ID" value="NZ_JAHSTU010000014.1"/>
</dbReference>
<gene>
    <name evidence="1" type="ORF">KVG88_30030</name>
</gene>
<evidence type="ECO:0000313" key="1">
    <source>
        <dbReference type="EMBL" id="MBV4524314.1"/>
    </source>
</evidence>
<dbReference type="Proteomes" id="UP001049200">
    <property type="component" value="Unassembled WGS sequence"/>
</dbReference>
<dbReference type="EMBL" id="JAHSTU010000014">
    <property type="protein sequence ID" value="MBV4524314.1"/>
    <property type="molecule type" value="Genomic_DNA"/>
</dbReference>
<protein>
    <recommendedName>
        <fullName evidence="3">Phage tail protein</fullName>
    </recommendedName>
</protein>
<sequence length="234" mass="25129">MGSIFERLGYQAAGKVAGALSASAPVIKYTKIAGNLLNGNLSGAANGLMDNFFGASSEYGGGNVALAGTSWATLYAMFQESMDVLRERSNLWHVLVEPIGKVGAPRINLLATEFSYNGVQLGYETKKIGSGFTQVPTGSDPVELTMTCYDVDGEIKSWFENLKRQHAHPDGTFGLPGDYANTFTITHGAIEEGRGYSNSWVLVPVSCQVAQNRAVEEFSALNLTFTQYESFGAL</sequence>
<keyword evidence="2" id="KW-1185">Reference proteome</keyword>
<evidence type="ECO:0000313" key="2">
    <source>
        <dbReference type="Proteomes" id="UP001049200"/>
    </source>
</evidence>
<comment type="caution">
    <text evidence="1">The sequence shown here is derived from an EMBL/GenBank/DDBJ whole genome shotgun (WGS) entry which is preliminary data.</text>
</comment>
<evidence type="ECO:0008006" key="3">
    <source>
        <dbReference type="Google" id="ProtNLM"/>
    </source>
</evidence>
<organism evidence="1 2">
    <name type="scientific">Pseudomonas azerbaijanoccidentalis</name>
    <dbReference type="NCBI Taxonomy" id="2842347"/>
    <lineage>
        <taxon>Bacteria</taxon>
        <taxon>Pseudomonadati</taxon>
        <taxon>Pseudomonadota</taxon>
        <taxon>Gammaproteobacteria</taxon>
        <taxon>Pseudomonadales</taxon>
        <taxon>Pseudomonadaceae</taxon>
        <taxon>Pseudomonas</taxon>
    </lineage>
</organism>
<reference evidence="1" key="1">
    <citation type="submission" date="2021-06" db="EMBL/GenBank/DDBJ databases">
        <title>Updating the genus Pseudomonas: Description of 43 new species and partition of the Pseudomonas putida group.</title>
        <authorList>
            <person name="Girard L."/>
            <person name="Lood C."/>
            <person name="Vandamme P."/>
            <person name="Rokni-Zadeh H."/>
            <person name="Van Noort V."/>
            <person name="Hofte M."/>
            <person name="Lavigne R."/>
            <person name="De Mot R."/>
        </authorList>
    </citation>
    <scope>NUCLEOTIDE SEQUENCE</scope>
    <source>
        <strain evidence="1">SWRI74</strain>
    </source>
</reference>